<organism evidence="2 3">
    <name type="scientific">Thioclava dalianensis</name>
    <dbReference type="NCBI Taxonomy" id="1185766"/>
    <lineage>
        <taxon>Bacteria</taxon>
        <taxon>Pseudomonadati</taxon>
        <taxon>Pseudomonadota</taxon>
        <taxon>Alphaproteobacteria</taxon>
        <taxon>Rhodobacterales</taxon>
        <taxon>Paracoccaceae</taxon>
        <taxon>Thioclava</taxon>
    </lineage>
</organism>
<dbReference type="SMART" id="SM00881">
    <property type="entry name" value="CoA_binding"/>
    <property type="match status" value="1"/>
</dbReference>
<dbReference type="AlphaFoldDB" id="A0A074TG10"/>
<sequence>MQDVDIRDILTRTRVIAVVGISHKPERPSYQIARFLQEKGYKIVPVNPGLAGQELLGEIVYPDLAAIPKDAGVDMVDIFRKSEAVPEIVESVLRDLPSAKTIWMQIGVIHDSAAQVARSAGLDVVMNRCPKVEFPRVMAGA</sequence>
<dbReference type="RefSeq" id="WP_038067335.1">
    <property type="nucleotide sequence ID" value="NZ_FOVB01000001.1"/>
</dbReference>
<name>A0A074TG10_9RHOB</name>
<evidence type="ECO:0000259" key="1">
    <source>
        <dbReference type="SMART" id="SM00881"/>
    </source>
</evidence>
<evidence type="ECO:0000313" key="2">
    <source>
        <dbReference type="EMBL" id="KEP69080.1"/>
    </source>
</evidence>
<dbReference type="InterPro" id="IPR003781">
    <property type="entry name" value="CoA-bd"/>
</dbReference>
<dbReference type="OrthoDB" id="9804695at2"/>
<gene>
    <name evidence="2" type="ORF">DL1_05670</name>
</gene>
<accession>A0A074TG10</accession>
<dbReference type="Pfam" id="PF13380">
    <property type="entry name" value="CoA_binding_2"/>
    <property type="match status" value="1"/>
</dbReference>
<protein>
    <submittedName>
        <fullName evidence="2">CoA-binding protein</fullName>
    </submittedName>
</protein>
<dbReference type="SUPFAM" id="SSF51735">
    <property type="entry name" value="NAD(P)-binding Rossmann-fold domains"/>
    <property type="match status" value="1"/>
</dbReference>
<dbReference type="eggNOG" id="COG1832">
    <property type="taxonomic scope" value="Bacteria"/>
</dbReference>
<dbReference type="Gene3D" id="3.40.50.720">
    <property type="entry name" value="NAD(P)-binding Rossmann-like Domain"/>
    <property type="match status" value="1"/>
</dbReference>
<comment type="caution">
    <text evidence="2">The sequence shown here is derived from an EMBL/GenBank/DDBJ whole genome shotgun (WGS) entry which is preliminary data.</text>
</comment>
<dbReference type="Proteomes" id="UP000027725">
    <property type="component" value="Unassembled WGS sequence"/>
</dbReference>
<dbReference type="STRING" id="1185766.SAMN05216224_101557"/>
<dbReference type="PANTHER" id="PTHR33303:SF2">
    <property type="entry name" value="COA-BINDING DOMAIN-CONTAINING PROTEIN"/>
    <property type="match status" value="1"/>
</dbReference>
<proteinExistence type="predicted"/>
<reference evidence="2 3" key="1">
    <citation type="submission" date="2014-03" db="EMBL/GenBank/DDBJ databases">
        <title>The draft genome sequence of Thioclava dalianensis DLFJ1-1.</title>
        <authorList>
            <person name="Lai Q."/>
            <person name="Shao Z."/>
        </authorList>
    </citation>
    <scope>NUCLEOTIDE SEQUENCE [LARGE SCALE GENOMIC DNA]</scope>
    <source>
        <strain evidence="2 3">DLFJ1-1</strain>
    </source>
</reference>
<evidence type="ECO:0000313" key="3">
    <source>
        <dbReference type="Proteomes" id="UP000027725"/>
    </source>
</evidence>
<keyword evidence="3" id="KW-1185">Reference proteome</keyword>
<dbReference type="InterPro" id="IPR036291">
    <property type="entry name" value="NAD(P)-bd_dom_sf"/>
</dbReference>
<dbReference type="PANTHER" id="PTHR33303">
    <property type="entry name" value="CYTOPLASMIC PROTEIN-RELATED"/>
    <property type="match status" value="1"/>
</dbReference>
<dbReference type="EMBL" id="JHEH01000018">
    <property type="protein sequence ID" value="KEP69080.1"/>
    <property type="molecule type" value="Genomic_DNA"/>
</dbReference>
<feature type="domain" description="CoA-binding" evidence="1">
    <location>
        <begin position="9"/>
        <end position="108"/>
    </location>
</feature>